<evidence type="ECO:0000313" key="8">
    <source>
        <dbReference type="Proteomes" id="UP000182149"/>
    </source>
</evidence>
<evidence type="ECO:0000256" key="4">
    <source>
        <dbReference type="ARBA" id="ARBA00022840"/>
    </source>
</evidence>
<keyword evidence="3" id="KW-0547">Nucleotide-binding</keyword>
<evidence type="ECO:0000259" key="5">
    <source>
        <dbReference type="PROSITE" id="PS50893"/>
    </source>
</evidence>
<dbReference type="OrthoDB" id="9804819at2"/>
<dbReference type="GO" id="GO:0016887">
    <property type="term" value="F:ATP hydrolysis activity"/>
    <property type="evidence" value="ECO:0007669"/>
    <property type="project" value="InterPro"/>
</dbReference>
<dbReference type="SUPFAM" id="SSF52540">
    <property type="entry name" value="P-loop containing nucleoside triphosphate hydrolases"/>
    <property type="match status" value="1"/>
</dbReference>
<dbReference type="CDD" id="cd03230">
    <property type="entry name" value="ABC_DR_subfamily_A"/>
    <property type="match status" value="1"/>
</dbReference>
<evidence type="ECO:0000256" key="3">
    <source>
        <dbReference type="ARBA" id="ARBA00022741"/>
    </source>
</evidence>
<dbReference type="PANTHER" id="PTHR43335:SF4">
    <property type="entry name" value="ABC TRANSPORTER, ATP-BINDING PROTEIN"/>
    <property type="match status" value="1"/>
</dbReference>
<dbReference type="Proteomes" id="UP000182149">
    <property type="component" value="Unassembled WGS sequence"/>
</dbReference>
<dbReference type="InterPro" id="IPR003439">
    <property type="entry name" value="ABC_transporter-like_ATP-bd"/>
</dbReference>
<evidence type="ECO:0000313" key="6">
    <source>
        <dbReference type="EMBL" id="MCC9273662.1"/>
    </source>
</evidence>
<evidence type="ECO:0000313" key="7">
    <source>
        <dbReference type="EMBL" id="OJG11214.1"/>
    </source>
</evidence>
<keyword evidence="4 6" id="KW-0067">ATP-binding</keyword>
<sequence>MNLLEVRQVKKQFGSNVVLNNLTFSIPQGSIFGFVGKNGAGKTTTMKLILGLETVDEGEIYLNGQKVTFGKPATNHSVGYLPDVPEFYDYMTAREYLLFCSEITAIPKNERVNRVAKMLQLVGLTQDKRKIKGFSRGMKQRLGIAQALLNKPAFLICDEPTSALDPTGRNEFLALLASLKDEVTILFSTHILSDVERICDYVGILDQGALQVVGTLESLKERYAKPQIELNFETQIEAQQFAAKLSDKKIQCIDSQVLWSYEGTYSQAFHDVVEILLQEAFTAKSISHIAPSLEQIYLEVTK</sequence>
<dbReference type="InterPro" id="IPR027417">
    <property type="entry name" value="P-loop_NTPase"/>
</dbReference>
<dbReference type="Proteomes" id="UP000813384">
    <property type="component" value="Unassembled WGS sequence"/>
</dbReference>
<dbReference type="AlphaFoldDB" id="A0A1L8QUQ1"/>
<dbReference type="RefSeq" id="WP_071874416.1">
    <property type="nucleotide sequence ID" value="NZ_JBHSHF010000020.1"/>
</dbReference>
<dbReference type="PROSITE" id="PS50893">
    <property type="entry name" value="ABC_TRANSPORTER_2"/>
    <property type="match status" value="1"/>
</dbReference>
<organism evidence="7 8">
    <name type="scientific">Enterococcus aquimarinus</name>
    <dbReference type="NCBI Taxonomy" id="328396"/>
    <lineage>
        <taxon>Bacteria</taxon>
        <taxon>Bacillati</taxon>
        <taxon>Bacillota</taxon>
        <taxon>Bacilli</taxon>
        <taxon>Lactobacillales</taxon>
        <taxon>Enterococcaceae</taxon>
        <taxon>Enterococcus</taxon>
    </lineage>
</organism>
<dbReference type="EMBL" id="JAJJVO010000078">
    <property type="protein sequence ID" value="MCC9273662.1"/>
    <property type="molecule type" value="Genomic_DNA"/>
</dbReference>
<dbReference type="GO" id="GO:0005524">
    <property type="term" value="F:ATP binding"/>
    <property type="evidence" value="ECO:0007669"/>
    <property type="project" value="UniProtKB-KW"/>
</dbReference>
<name>A0A1L8QUQ1_9ENTE</name>
<dbReference type="EMBL" id="JXKD01000004">
    <property type="protein sequence ID" value="OJG11214.1"/>
    <property type="molecule type" value="Genomic_DNA"/>
</dbReference>
<evidence type="ECO:0000256" key="1">
    <source>
        <dbReference type="ARBA" id="ARBA00005417"/>
    </source>
</evidence>
<dbReference type="InterPro" id="IPR003593">
    <property type="entry name" value="AAA+_ATPase"/>
</dbReference>
<keyword evidence="8" id="KW-1185">Reference proteome</keyword>
<accession>A0A1L8QUQ1</accession>
<dbReference type="Gene3D" id="3.40.50.300">
    <property type="entry name" value="P-loop containing nucleotide triphosphate hydrolases"/>
    <property type="match status" value="1"/>
</dbReference>
<reference evidence="6" key="3">
    <citation type="submission" date="2021-11" db="EMBL/GenBank/DDBJ databases">
        <authorList>
            <person name="Gilroy R."/>
        </authorList>
    </citation>
    <scope>NUCLEOTIDE SEQUENCE</scope>
    <source>
        <strain evidence="6">150</strain>
    </source>
</reference>
<comment type="caution">
    <text evidence="7">The sequence shown here is derived from an EMBL/GenBank/DDBJ whole genome shotgun (WGS) entry which is preliminary data.</text>
</comment>
<reference evidence="6" key="2">
    <citation type="journal article" date="2021" name="PeerJ">
        <title>Extensive microbial diversity within the chicken gut microbiome revealed by metagenomics and culture.</title>
        <authorList>
            <person name="Gilroy R."/>
            <person name="Ravi A."/>
            <person name="Getino M."/>
            <person name="Pursley I."/>
            <person name="Horton D.L."/>
            <person name="Alikhan N.F."/>
            <person name="Baker D."/>
            <person name="Gharbi K."/>
            <person name="Hall N."/>
            <person name="Watson M."/>
            <person name="Adriaenssens E.M."/>
            <person name="Foster-Nyarko E."/>
            <person name="Jarju S."/>
            <person name="Secka A."/>
            <person name="Antonio M."/>
            <person name="Oren A."/>
            <person name="Chaudhuri R.R."/>
            <person name="La Ragione R."/>
            <person name="Hildebrand F."/>
            <person name="Pallen M.J."/>
        </authorList>
    </citation>
    <scope>NUCLEOTIDE SEQUENCE</scope>
    <source>
        <strain evidence="6">150</strain>
    </source>
</reference>
<gene>
    <name evidence="6" type="ORF">K8V42_05165</name>
    <name evidence="7" type="ORF">RU93_GL001701</name>
</gene>
<dbReference type="PANTHER" id="PTHR43335">
    <property type="entry name" value="ABC TRANSPORTER, ATP-BINDING PROTEIN"/>
    <property type="match status" value="1"/>
</dbReference>
<dbReference type="SMART" id="SM00382">
    <property type="entry name" value="AAA"/>
    <property type="match status" value="1"/>
</dbReference>
<reference evidence="7 8" key="1">
    <citation type="submission" date="2014-12" db="EMBL/GenBank/DDBJ databases">
        <title>Draft genome sequences of 29 type strains of Enterococci.</title>
        <authorList>
            <person name="Zhong Z."/>
            <person name="Sun Z."/>
            <person name="Liu W."/>
            <person name="Zhang W."/>
            <person name="Zhang H."/>
        </authorList>
    </citation>
    <scope>NUCLEOTIDE SEQUENCE [LARGE SCALE GENOMIC DNA]</scope>
    <source>
        <strain evidence="7 8">DSM 17690</strain>
    </source>
</reference>
<dbReference type="STRING" id="328396.RU93_GL001701"/>
<keyword evidence="2" id="KW-0813">Transport</keyword>
<feature type="domain" description="ABC transporter" evidence="5">
    <location>
        <begin position="4"/>
        <end position="232"/>
    </location>
</feature>
<evidence type="ECO:0000256" key="2">
    <source>
        <dbReference type="ARBA" id="ARBA00022448"/>
    </source>
</evidence>
<comment type="similarity">
    <text evidence="1">Belongs to the ABC transporter superfamily.</text>
</comment>
<proteinExistence type="inferred from homology"/>
<protein>
    <submittedName>
        <fullName evidence="6">ABC transporter ATP-binding protein</fullName>
    </submittedName>
</protein>
<dbReference type="Pfam" id="PF00005">
    <property type="entry name" value="ABC_tran"/>
    <property type="match status" value="1"/>
</dbReference>